<dbReference type="GO" id="GO:0030655">
    <property type="term" value="P:beta-lactam antibiotic catabolic process"/>
    <property type="evidence" value="ECO:0007669"/>
    <property type="project" value="InterPro"/>
</dbReference>
<dbReference type="GO" id="GO:0008800">
    <property type="term" value="F:beta-lactamase activity"/>
    <property type="evidence" value="ECO:0007669"/>
    <property type="project" value="InterPro"/>
</dbReference>
<keyword evidence="2" id="KW-0378">Hydrolase</keyword>
<evidence type="ECO:0000313" key="2">
    <source>
        <dbReference type="EMBL" id="QQZ51441.1"/>
    </source>
</evidence>
<proteinExistence type="predicted"/>
<accession>A0A974P579</accession>
<name>A0A974P579_9CAUL</name>
<dbReference type="Gene3D" id="3.40.710.10">
    <property type="entry name" value="DD-peptidase/beta-lactamase superfamily"/>
    <property type="match status" value="1"/>
</dbReference>
<dbReference type="AlphaFoldDB" id="A0A974P579"/>
<gene>
    <name evidence="2" type="ORF">JKL49_10735</name>
</gene>
<dbReference type="InterPro" id="IPR012338">
    <property type="entry name" value="Beta-lactam/transpept-like"/>
</dbReference>
<dbReference type="SUPFAM" id="SSF56601">
    <property type="entry name" value="beta-lactamase/transpeptidase-like"/>
    <property type="match status" value="1"/>
</dbReference>
<sequence>MQSVFKAPLGAAVLAEVDAGRLKLDDPIILTEQELSPPRAPSPTPIRAAATTPCANFWSPPSASRTTPPPTC</sequence>
<protein>
    <submittedName>
        <fullName evidence="2">Serine hydrolase</fullName>
    </submittedName>
</protein>
<feature type="domain" description="Beta-lactamase class A catalytic" evidence="1">
    <location>
        <begin position="2"/>
        <end position="36"/>
    </location>
</feature>
<organism evidence="2">
    <name type="scientific">Phenylobacterium glaciei</name>
    <dbReference type="NCBI Taxonomy" id="2803784"/>
    <lineage>
        <taxon>Bacteria</taxon>
        <taxon>Pseudomonadati</taxon>
        <taxon>Pseudomonadota</taxon>
        <taxon>Alphaproteobacteria</taxon>
        <taxon>Caulobacterales</taxon>
        <taxon>Caulobacteraceae</taxon>
        <taxon>Phenylobacterium</taxon>
    </lineage>
</organism>
<dbReference type="Pfam" id="PF13354">
    <property type="entry name" value="Beta-lactamase2"/>
    <property type="match status" value="1"/>
</dbReference>
<dbReference type="InterPro" id="IPR045155">
    <property type="entry name" value="Beta-lactam_cat"/>
</dbReference>
<evidence type="ECO:0000259" key="1">
    <source>
        <dbReference type="Pfam" id="PF13354"/>
    </source>
</evidence>
<reference evidence="2" key="1">
    <citation type="submission" date="2021-01" db="EMBL/GenBank/DDBJ databases">
        <title>Genome sequence of Phenylobacterium sp. 20VBR1 isolated from a valley glaceir, Ny-Alesund, Svalbard.</title>
        <authorList>
            <person name="Thomas F.A."/>
            <person name="Krishnan K.P."/>
            <person name="Sinha R.K."/>
        </authorList>
    </citation>
    <scope>NUCLEOTIDE SEQUENCE</scope>
    <source>
        <strain evidence="2">20VBR1</strain>
    </source>
</reference>
<dbReference type="EMBL" id="CP068570">
    <property type="protein sequence ID" value="QQZ51441.1"/>
    <property type="molecule type" value="Genomic_DNA"/>
</dbReference>